<evidence type="ECO:0008006" key="3">
    <source>
        <dbReference type="Google" id="ProtNLM"/>
    </source>
</evidence>
<comment type="caution">
    <text evidence="1">The sequence shown here is derived from an EMBL/GenBank/DDBJ whole genome shotgun (WGS) entry which is preliminary data.</text>
</comment>
<dbReference type="Proteomes" id="UP000254848">
    <property type="component" value="Unassembled WGS sequence"/>
</dbReference>
<reference evidence="1 2" key="1">
    <citation type="submission" date="2018-07" db="EMBL/GenBank/DDBJ databases">
        <title>Genomic Encyclopedia of Type Strains, Phase IV (KMG-IV): sequencing the most valuable type-strain genomes for metagenomic binning, comparative biology and taxonomic classification.</title>
        <authorList>
            <person name="Goeker M."/>
        </authorList>
    </citation>
    <scope>NUCLEOTIDE SEQUENCE [LARGE SCALE GENOMIC DNA]</scope>
    <source>
        <strain evidence="1 2">DSM 103736</strain>
    </source>
</reference>
<evidence type="ECO:0000313" key="1">
    <source>
        <dbReference type="EMBL" id="RDK87740.1"/>
    </source>
</evidence>
<dbReference type="AlphaFoldDB" id="A0A370QI22"/>
<protein>
    <recommendedName>
        <fullName evidence="3">DUF1795 domain-containing protein</fullName>
    </recommendedName>
</protein>
<evidence type="ECO:0000313" key="2">
    <source>
        <dbReference type="Proteomes" id="UP000254848"/>
    </source>
</evidence>
<dbReference type="EMBL" id="QRAP01000008">
    <property type="protein sequence ID" value="RDK87740.1"/>
    <property type="molecule type" value="Genomic_DNA"/>
</dbReference>
<dbReference type="Pfam" id="PF08786">
    <property type="entry name" value="DcrB"/>
    <property type="match status" value="1"/>
</dbReference>
<sequence>MMYLMNEGSLTLPFDYADSSMTILKFPEQKSSLTIVRGEMPPELSLAETVELQRNLFQREFKTVVLGDTRDVVLGNALALKGKEFFCMFDRSNIKQYQMNLLIKQRSCFITFSYTQLHAFTNEDLASWERIKSDFTPDPQWFQSVTEAPHE</sequence>
<proteinExistence type="predicted"/>
<dbReference type="InterPro" id="IPR014894">
    <property type="entry name" value="DcrB/EagT6"/>
</dbReference>
<dbReference type="OrthoDB" id="8775251at2"/>
<organism evidence="1 2">
    <name type="scientific">Enterobacillus tribolii</name>
    <dbReference type="NCBI Taxonomy" id="1487935"/>
    <lineage>
        <taxon>Bacteria</taxon>
        <taxon>Pseudomonadati</taxon>
        <taxon>Pseudomonadota</taxon>
        <taxon>Gammaproteobacteria</taxon>
        <taxon>Enterobacterales</taxon>
        <taxon>Hafniaceae</taxon>
        <taxon>Enterobacillus</taxon>
    </lineage>
</organism>
<dbReference type="Gene3D" id="3.40.1000.10">
    <property type="entry name" value="Mog1/PsbP, alpha/beta/alpha sandwich"/>
    <property type="match status" value="1"/>
</dbReference>
<name>A0A370QI22_9GAMM</name>
<dbReference type="SUPFAM" id="SSF55724">
    <property type="entry name" value="Mog1p/PsbP-like"/>
    <property type="match status" value="1"/>
</dbReference>
<dbReference type="InterPro" id="IPR016123">
    <property type="entry name" value="Mog1/PsbP_a/b/a-sand"/>
</dbReference>
<keyword evidence="2" id="KW-1185">Reference proteome</keyword>
<accession>A0A370QI22</accession>
<gene>
    <name evidence="1" type="ORF">C8D90_1087</name>
</gene>
<dbReference type="RefSeq" id="WP_115459509.1">
    <property type="nucleotide sequence ID" value="NZ_QRAP01000008.1"/>
</dbReference>